<dbReference type="Proteomes" id="UP000288623">
    <property type="component" value="Unassembled WGS sequence"/>
</dbReference>
<dbReference type="Pfam" id="PF01895">
    <property type="entry name" value="PhoU"/>
    <property type="match status" value="2"/>
</dbReference>
<feature type="transmembrane region" description="Helical" evidence="7">
    <location>
        <begin position="112"/>
        <end position="128"/>
    </location>
</feature>
<evidence type="ECO:0000256" key="5">
    <source>
        <dbReference type="ARBA" id="ARBA00023136"/>
    </source>
</evidence>
<dbReference type="InterPro" id="IPR003841">
    <property type="entry name" value="Na/Pi_transpt"/>
</dbReference>
<evidence type="ECO:0000313" key="10">
    <source>
        <dbReference type="Proteomes" id="UP000288623"/>
    </source>
</evidence>
<keyword evidence="10" id="KW-1185">Reference proteome</keyword>
<keyword evidence="3 7" id="KW-0812">Transmembrane</keyword>
<dbReference type="SUPFAM" id="SSF109755">
    <property type="entry name" value="PhoU-like"/>
    <property type="match status" value="1"/>
</dbReference>
<feature type="transmembrane region" description="Helical" evidence="7">
    <location>
        <begin position="214"/>
        <end position="236"/>
    </location>
</feature>
<evidence type="ECO:0000256" key="2">
    <source>
        <dbReference type="ARBA" id="ARBA00022475"/>
    </source>
</evidence>
<feature type="transmembrane region" description="Helical" evidence="7">
    <location>
        <begin position="87"/>
        <end position="105"/>
    </location>
</feature>
<dbReference type="InterPro" id="IPR038078">
    <property type="entry name" value="PhoU-like_sf"/>
</dbReference>
<evidence type="ECO:0000256" key="4">
    <source>
        <dbReference type="ARBA" id="ARBA00022989"/>
    </source>
</evidence>
<comment type="subcellular location">
    <subcellularLocation>
        <location evidence="1">Cell membrane</location>
        <topology evidence="1">Multi-pass membrane protein</topology>
    </subcellularLocation>
</comment>
<dbReference type="GO" id="GO:0044341">
    <property type="term" value="P:sodium-dependent phosphate transport"/>
    <property type="evidence" value="ECO:0007669"/>
    <property type="project" value="InterPro"/>
</dbReference>
<dbReference type="InterPro" id="IPR026022">
    <property type="entry name" value="PhoU_dom"/>
</dbReference>
<evidence type="ECO:0000256" key="1">
    <source>
        <dbReference type="ARBA" id="ARBA00004651"/>
    </source>
</evidence>
<proteinExistence type="predicted"/>
<dbReference type="GO" id="GO:0005436">
    <property type="term" value="F:sodium:phosphate symporter activity"/>
    <property type="evidence" value="ECO:0007669"/>
    <property type="project" value="InterPro"/>
</dbReference>
<feature type="transmembrane region" description="Helical" evidence="7">
    <location>
        <begin position="12"/>
        <end position="30"/>
    </location>
</feature>
<feature type="domain" description="PhoU" evidence="8">
    <location>
        <begin position="348"/>
        <end position="434"/>
    </location>
</feature>
<evidence type="ECO:0000259" key="8">
    <source>
        <dbReference type="Pfam" id="PF01895"/>
    </source>
</evidence>
<evidence type="ECO:0000256" key="7">
    <source>
        <dbReference type="SAM" id="Phobius"/>
    </source>
</evidence>
<feature type="coiled-coil region" evidence="6">
    <location>
        <begin position="356"/>
        <end position="390"/>
    </location>
</feature>
<protein>
    <submittedName>
        <fullName evidence="9">Sodium-dependent phosphate transporter</fullName>
    </submittedName>
</protein>
<dbReference type="InterPro" id="IPR004633">
    <property type="entry name" value="NaPi_cotrn-rel/YqeW-like"/>
</dbReference>
<dbReference type="PANTHER" id="PTHR10010">
    <property type="entry name" value="SOLUTE CARRIER FAMILY 34 SODIUM PHOSPHATE , MEMBER 2-RELATED"/>
    <property type="match status" value="1"/>
</dbReference>
<dbReference type="RefSeq" id="WP_126989083.1">
    <property type="nucleotide sequence ID" value="NZ_JTFC01000005.1"/>
</dbReference>
<dbReference type="GO" id="GO:0005886">
    <property type="term" value="C:plasma membrane"/>
    <property type="evidence" value="ECO:0007669"/>
    <property type="project" value="UniProtKB-SubCell"/>
</dbReference>
<dbReference type="NCBIfam" id="NF037997">
    <property type="entry name" value="Na_Pi_symport"/>
    <property type="match status" value="1"/>
</dbReference>
<keyword evidence="5 7" id="KW-0472">Membrane</keyword>
<sequence>MDVNVQEMIFQFLGGLGLFLFAIKFMGDGLQKAAGDRLRDILDRFTTNPFMGVLVGMLVTVLIQSSSGTTVITVGLVSAGFMTLRQAIGVIMGANIGTTVTAFIIGIDVGEYAYPIMAVGAVLLFFFKKTSIQNIGQVIFGFAGLFIGLEMMSNGMKPLRDFQPFIDLTIQMSDLPILGVVVGTIFTLIVQSSSATVGILQGLYAENLIPLHGALPVLFGDNIGTTITAILAALGASVAARRAAATHVLFNLIGTVIFMILLTPFTMYVEWISGVLNLENKMQIAFAHGTFNILNTLIQLPFIGALAWIVTKLIPGEDTAIEHKPKYLDENLLTKSPAVALGQAKKEVLRMGEYSVQSLSEALNVLEDKNMKAIQNVEQLEMAINNLDRKTTAYLVQLSKQSLSGNDSDLQHNLFENIRDIERIGDHVENIVELLQFKDNNKIWLSDEAYEELVTMYKLTMQSVEKALQAVDTHDTELVQAVYADEERIDNMERTLRKRHIRRLNEGLCSPTAGIVFADIISNLERIGDHAKNLADTVATKQQLAQQPTNT</sequence>
<feature type="transmembrane region" description="Helical" evidence="7">
    <location>
        <begin position="134"/>
        <end position="154"/>
    </location>
</feature>
<dbReference type="Gene3D" id="1.20.58.220">
    <property type="entry name" value="Phosphate transport system protein phou homolog 2, domain 2"/>
    <property type="match status" value="1"/>
</dbReference>
<dbReference type="NCBIfam" id="TIGR00704">
    <property type="entry name" value="NaPi_cotrn_rel"/>
    <property type="match status" value="1"/>
</dbReference>
<dbReference type="PANTHER" id="PTHR10010:SF46">
    <property type="entry name" value="SODIUM-DEPENDENT PHOSPHATE TRANSPORT PROTEIN 2B"/>
    <property type="match status" value="1"/>
</dbReference>
<gene>
    <name evidence="9" type="ORF">QI30_00985</name>
</gene>
<feature type="transmembrane region" description="Helical" evidence="7">
    <location>
        <begin position="248"/>
        <end position="269"/>
    </location>
</feature>
<feature type="transmembrane region" description="Helical" evidence="7">
    <location>
        <begin position="50"/>
        <end position="81"/>
    </location>
</feature>
<dbReference type="AlphaFoldDB" id="A0A433RYG8"/>
<feature type="transmembrane region" description="Helical" evidence="7">
    <location>
        <begin position="289"/>
        <end position="310"/>
    </location>
</feature>
<reference evidence="9 10" key="1">
    <citation type="submission" date="2014-11" db="EMBL/GenBank/DDBJ databases">
        <title>Genome sequence and analysis of novel Kurthia sp.</title>
        <authorList>
            <person name="Lawson J.N."/>
            <person name="Gonzalez J.E."/>
            <person name="Rinauldi L."/>
            <person name="Xuan Z."/>
            <person name="Firman A."/>
            <person name="Shaddox L."/>
            <person name="Trudeau A."/>
            <person name="Shah S."/>
            <person name="Reiman D."/>
        </authorList>
    </citation>
    <scope>NUCLEOTIDE SEQUENCE [LARGE SCALE GENOMIC DNA]</scope>
    <source>
        <strain evidence="9 10">3B1D</strain>
    </source>
</reference>
<feature type="transmembrane region" description="Helical" evidence="7">
    <location>
        <begin position="175"/>
        <end position="194"/>
    </location>
</feature>
<keyword evidence="2" id="KW-1003">Cell membrane</keyword>
<dbReference type="EMBL" id="JTFC01000005">
    <property type="protein sequence ID" value="RUS58320.1"/>
    <property type="molecule type" value="Genomic_DNA"/>
</dbReference>
<keyword evidence="4 7" id="KW-1133">Transmembrane helix</keyword>
<dbReference type="OrthoDB" id="9763003at2"/>
<keyword evidence="6" id="KW-0175">Coiled coil</keyword>
<evidence type="ECO:0000313" key="9">
    <source>
        <dbReference type="EMBL" id="RUS58320.1"/>
    </source>
</evidence>
<dbReference type="Pfam" id="PF02690">
    <property type="entry name" value="Na_Pi_cotrans"/>
    <property type="match status" value="2"/>
</dbReference>
<evidence type="ECO:0000256" key="3">
    <source>
        <dbReference type="ARBA" id="ARBA00022692"/>
    </source>
</evidence>
<comment type="caution">
    <text evidence="9">The sequence shown here is derived from an EMBL/GenBank/DDBJ whole genome shotgun (WGS) entry which is preliminary data.</text>
</comment>
<evidence type="ECO:0000256" key="6">
    <source>
        <dbReference type="SAM" id="Coils"/>
    </source>
</evidence>
<feature type="domain" description="PhoU" evidence="8">
    <location>
        <begin position="454"/>
        <end position="537"/>
    </location>
</feature>
<name>A0A433RYG8_9BACL</name>
<organism evidence="9 10">
    <name type="scientific">Candidatus Kurthia intestinigallinarum</name>
    <dbReference type="NCBI Taxonomy" id="1562256"/>
    <lineage>
        <taxon>Bacteria</taxon>
        <taxon>Bacillati</taxon>
        <taxon>Bacillota</taxon>
        <taxon>Bacilli</taxon>
        <taxon>Bacillales</taxon>
        <taxon>Caryophanaceae</taxon>
        <taxon>Kurthia</taxon>
    </lineage>
</organism>
<accession>A0A433RYG8</accession>